<name>A0A6P1MES1_9BACT</name>
<evidence type="ECO:0000313" key="3">
    <source>
        <dbReference type="Proteomes" id="UP000464954"/>
    </source>
</evidence>
<keyword evidence="3" id="KW-1185">Reference proteome</keyword>
<feature type="chain" id="PRO_5026831449" evidence="1">
    <location>
        <begin position="20"/>
        <end position="239"/>
    </location>
</feature>
<gene>
    <name evidence="2" type="ORF">GT409_11905</name>
</gene>
<dbReference type="RefSeq" id="WP_160629295.1">
    <property type="nucleotide sequence ID" value="NZ_CP047593.1"/>
</dbReference>
<evidence type="ECO:0000313" key="2">
    <source>
        <dbReference type="EMBL" id="QHI70116.1"/>
    </source>
</evidence>
<dbReference type="EMBL" id="CP047593">
    <property type="protein sequence ID" value="QHI70116.1"/>
    <property type="molecule type" value="Genomic_DNA"/>
</dbReference>
<accession>A0A6P1MES1</accession>
<dbReference type="Proteomes" id="UP000464954">
    <property type="component" value="Chromosome"/>
</dbReference>
<evidence type="ECO:0000256" key="1">
    <source>
        <dbReference type="SAM" id="SignalP"/>
    </source>
</evidence>
<dbReference type="KEGG" id="taer:GT409_11905"/>
<protein>
    <submittedName>
        <fullName evidence="2">Uncharacterized protein</fullName>
    </submittedName>
</protein>
<organism evidence="2 3">
    <name type="scientific">Tichowtungia aerotolerans</name>
    <dbReference type="NCBI Taxonomy" id="2697043"/>
    <lineage>
        <taxon>Bacteria</taxon>
        <taxon>Pseudomonadati</taxon>
        <taxon>Kiritimatiellota</taxon>
        <taxon>Tichowtungiia</taxon>
        <taxon>Tichowtungiales</taxon>
        <taxon>Tichowtungiaceae</taxon>
        <taxon>Tichowtungia</taxon>
    </lineage>
</organism>
<feature type="signal peptide" evidence="1">
    <location>
        <begin position="1"/>
        <end position="19"/>
    </location>
</feature>
<dbReference type="AlphaFoldDB" id="A0A6P1MES1"/>
<reference evidence="2 3" key="1">
    <citation type="submission" date="2020-01" db="EMBL/GenBank/DDBJ databases">
        <title>Ponticoccus aerotolerans gen. nov., sp. nov., an anaerobic bacterium and proposal of Ponticoccusceae fam. nov., Ponticoccusles ord. nov. and Ponticoccuse classis nov. in the phylum Kiritimatiellaeota.</title>
        <authorList>
            <person name="Zhou L.Y."/>
            <person name="Du Z.J."/>
        </authorList>
    </citation>
    <scope>NUCLEOTIDE SEQUENCE [LARGE SCALE GENOMIC DNA]</scope>
    <source>
        <strain evidence="2 3">S-5007</strain>
    </source>
</reference>
<proteinExistence type="predicted"/>
<sequence length="239" mass="25402">MKKLLVSFAVIAMTAAAQATLVGSLQIEVNTNGFDRLTGLATRTATGIEESRGTIQGEVGFLAGSSIGTKGYAGATFKSYSVLCQFNNLNRYVGSSDGGGLITWDYDLTGVANEGVFKLKLDYLNRNSAVDSYFYISYSNGSTMTVDTTDLSTAAFGAAAIVSDTGKYTLLATLSSTSDIVEIDITSIVSVAQTNGGGIRIAYVDNGYYSDIQFQNDSGIITTVPERQQVFSSSHRLRQ</sequence>
<keyword evidence="1" id="KW-0732">Signal</keyword>